<dbReference type="InterPro" id="IPR036291">
    <property type="entry name" value="NAD(P)-bd_dom_sf"/>
</dbReference>
<dbReference type="SUPFAM" id="SSF51735">
    <property type="entry name" value="NAD(P)-binding Rossmann-fold domains"/>
    <property type="match status" value="1"/>
</dbReference>
<dbReference type="InterPro" id="IPR022383">
    <property type="entry name" value="Lactate/malate_DH_C"/>
</dbReference>
<dbReference type="AlphaFoldDB" id="A0A8T2Q6B4"/>
<dbReference type="NCBIfam" id="TIGR01771">
    <property type="entry name" value="L-LDH-NAD"/>
    <property type="match status" value="1"/>
</dbReference>
<dbReference type="CDD" id="cd05293">
    <property type="entry name" value="LDH_1"/>
    <property type="match status" value="1"/>
</dbReference>
<dbReference type="PRINTS" id="PR00086">
    <property type="entry name" value="LLDHDRGNASE"/>
</dbReference>
<dbReference type="InterPro" id="IPR001557">
    <property type="entry name" value="L-lactate/malate_DH"/>
</dbReference>
<reference evidence="9" key="1">
    <citation type="submission" date="2021-08" db="EMBL/GenBank/DDBJ databases">
        <title>WGS assembly of Ceratopteris richardii.</title>
        <authorList>
            <person name="Marchant D.B."/>
            <person name="Chen G."/>
            <person name="Jenkins J."/>
            <person name="Shu S."/>
            <person name="Leebens-Mack J."/>
            <person name="Grimwood J."/>
            <person name="Schmutz J."/>
            <person name="Soltis P."/>
            <person name="Soltis D."/>
            <person name="Chen Z.-H."/>
        </authorList>
    </citation>
    <scope>NUCLEOTIDE SEQUENCE</scope>
    <source>
        <strain evidence="9">Whitten #5841</strain>
        <tissue evidence="9">Leaf</tissue>
    </source>
</reference>
<feature type="domain" description="Lactate/malate dehydrogenase N-terminal" evidence="7">
    <location>
        <begin position="106"/>
        <end position="244"/>
    </location>
</feature>
<dbReference type="EMBL" id="CM035442">
    <property type="protein sequence ID" value="KAH7279239.1"/>
    <property type="molecule type" value="Genomic_DNA"/>
</dbReference>
<dbReference type="Pfam" id="PF00056">
    <property type="entry name" value="Ldh_1_N"/>
    <property type="match status" value="1"/>
</dbReference>
<evidence type="ECO:0000259" key="7">
    <source>
        <dbReference type="Pfam" id="PF00056"/>
    </source>
</evidence>
<dbReference type="InterPro" id="IPR011304">
    <property type="entry name" value="L-lactate_DH"/>
</dbReference>
<dbReference type="PROSITE" id="PS51257">
    <property type="entry name" value="PROKAR_LIPOPROTEIN"/>
    <property type="match status" value="1"/>
</dbReference>
<comment type="caution">
    <text evidence="9">The sequence shown here is derived from an EMBL/GenBank/DDBJ whole genome shotgun (WGS) entry which is preliminary data.</text>
</comment>
<dbReference type="OMA" id="AHVREKG"/>
<dbReference type="Gene3D" id="3.90.110.10">
    <property type="entry name" value="Lactate dehydrogenase/glycoside hydrolase, family 4, C-terminal"/>
    <property type="match status" value="1"/>
</dbReference>
<comment type="catalytic activity">
    <reaction evidence="6">
        <text>(S)-lactate + NAD(+) = pyruvate + NADH + H(+)</text>
        <dbReference type="Rhea" id="RHEA:23444"/>
        <dbReference type="ChEBI" id="CHEBI:15361"/>
        <dbReference type="ChEBI" id="CHEBI:15378"/>
        <dbReference type="ChEBI" id="CHEBI:16651"/>
        <dbReference type="ChEBI" id="CHEBI:57540"/>
        <dbReference type="ChEBI" id="CHEBI:57945"/>
        <dbReference type="EC" id="1.1.1.27"/>
    </reaction>
</comment>
<evidence type="ECO:0000259" key="8">
    <source>
        <dbReference type="Pfam" id="PF02866"/>
    </source>
</evidence>
<dbReference type="Proteomes" id="UP000825935">
    <property type="component" value="Chromosome 37"/>
</dbReference>
<evidence type="ECO:0000256" key="1">
    <source>
        <dbReference type="ARBA" id="ARBA00004843"/>
    </source>
</evidence>
<dbReference type="OrthoDB" id="5405561at2759"/>
<keyword evidence="4" id="KW-0560">Oxidoreductase</keyword>
<dbReference type="Gene3D" id="3.40.50.720">
    <property type="entry name" value="NAD(P)-binding Rossmann-like Domain"/>
    <property type="match status" value="1"/>
</dbReference>
<dbReference type="PANTHER" id="PTHR43128">
    <property type="entry name" value="L-2-HYDROXYCARBOXYLATE DEHYDROGENASE (NAD(P)(+))"/>
    <property type="match status" value="1"/>
</dbReference>
<dbReference type="SUPFAM" id="SSF56327">
    <property type="entry name" value="LDH C-terminal domain-like"/>
    <property type="match status" value="1"/>
</dbReference>
<comment type="pathway">
    <text evidence="1">Fermentation; pyruvate fermentation to lactate; (S)-lactate from pyruvate: step 1/1.</text>
</comment>
<dbReference type="PANTHER" id="PTHR43128:SF16">
    <property type="entry name" value="L-LACTATE DEHYDROGENASE"/>
    <property type="match status" value="1"/>
</dbReference>
<evidence type="ECO:0000313" key="10">
    <source>
        <dbReference type="Proteomes" id="UP000825935"/>
    </source>
</evidence>
<proteinExistence type="inferred from homology"/>
<gene>
    <name evidence="9" type="ORF">KP509_37G012200</name>
</gene>
<keyword evidence="10" id="KW-1185">Reference proteome</keyword>
<organism evidence="9 10">
    <name type="scientific">Ceratopteris richardii</name>
    <name type="common">Triangle waterfern</name>
    <dbReference type="NCBI Taxonomy" id="49495"/>
    <lineage>
        <taxon>Eukaryota</taxon>
        <taxon>Viridiplantae</taxon>
        <taxon>Streptophyta</taxon>
        <taxon>Embryophyta</taxon>
        <taxon>Tracheophyta</taxon>
        <taxon>Polypodiopsida</taxon>
        <taxon>Polypodiidae</taxon>
        <taxon>Polypodiales</taxon>
        <taxon>Pteridineae</taxon>
        <taxon>Pteridaceae</taxon>
        <taxon>Parkerioideae</taxon>
        <taxon>Ceratopteris</taxon>
    </lineage>
</organism>
<keyword evidence="5" id="KW-0520">NAD</keyword>
<evidence type="ECO:0000256" key="4">
    <source>
        <dbReference type="ARBA" id="ARBA00023002"/>
    </source>
</evidence>
<evidence type="ECO:0000256" key="6">
    <source>
        <dbReference type="ARBA" id="ARBA00049258"/>
    </source>
</evidence>
<evidence type="ECO:0000256" key="5">
    <source>
        <dbReference type="ARBA" id="ARBA00023027"/>
    </source>
</evidence>
<evidence type="ECO:0000256" key="2">
    <source>
        <dbReference type="ARBA" id="ARBA00006054"/>
    </source>
</evidence>
<evidence type="ECO:0000256" key="3">
    <source>
        <dbReference type="ARBA" id="ARBA00012967"/>
    </source>
</evidence>
<feature type="domain" description="Lactate/malate dehydrogenase C-terminal" evidence="8">
    <location>
        <begin position="247"/>
        <end position="414"/>
    </location>
</feature>
<comment type="similarity">
    <text evidence="2">Belongs to the LDH/MDH superfamily. LDH family.</text>
</comment>
<dbReference type="EC" id="1.1.1.27" evidence="3"/>
<dbReference type="InterPro" id="IPR015955">
    <property type="entry name" value="Lactate_DH/Glyco_Ohase_4_C"/>
</dbReference>
<dbReference type="Pfam" id="PF02866">
    <property type="entry name" value="Ldh_1_C"/>
    <property type="match status" value="1"/>
</dbReference>
<accession>A0A8T2Q6B4</accession>
<dbReference type="GO" id="GO:0005737">
    <property type="term" value="C:cytoplasm"/>
    <property type="evidence" value="ECO:0007669"/>
    <property type="project" value="InterPro"/>
</dbReference>
<dbReference type="GO" id="GO:0006089">
    <property type="term" value="P:lactate metabolic process"/>
    <property type="evidence" value="ECO:0007669"/>
    <property type="project" value="TreeGrafter"/>
</dbReference>
<dbReference type="GO" id="GO:0004459">
    <property type="term" value="F:L-lactate dehydrogenase (NAD+) activity"/>
    <property type="evidence" value="ECO:0007669"/>
    <property type="project" value="UniProtKB-EC"/>
</dbReference>
<sequence>MRGSIVSLRRVFSIMLTIWMSCFLGHIRKPSSCLRLLFRSQLHLRPGFTLSILNSSMSNRQDEGLSAFARRMHASGTNLEQHTPNSIFSRIPGSEIPQHKIKHSAKVTVVGVGNVGMACAQTMLSAGLLNELALVDVLEDRLQGELLDLQHSAAFLPRVKIVADTDYGVSADSDICIVTAGARQREGESRIDLLDRNVNLFKKIIPELVRHSPDTILLIVSNPVDILAYVSWKLSGLPPNRVIGSGTNLDSSRLRSLLADKFEVSALNVHGYIIGEHGDNSVPLWSSLSVANVPVLNFHDKKGVQYNKETLEEFHKAVVKSAYEVIRLKGYTSWAIGFSVASIVKSLLRDQMHVHPVSVLANSFYGIDYDVFLSLPAQLGSAGVLGIANLPITEDEAQRLQNSAKILRGMLDKSKMQ</sequence>
<dbReference type="FunFam" id="3.40.50.720:FF:000018">
    <property type="entry name" value="Malate dehydrogenase"/>
    <property type="match status" value="1"/>
</dbReference>
<dbReference type="InterPro" id="IPR001236">
    <property type="entry name" value="Lactate/malate_DH_N"/>
</dbReference>
<evidence type="ECO:0000313" key="9">
    <source>
        <dbReference type="EMBL" id="KAH7279239.1"/>
    </source>
</evidence>
<dbReference type="HAMAP" id="MF_00488">
    <property type="entry name" value="Lactate_dehydrog"/>
    <property type="match status" value="1"/>
</dbReference>
<protein>
    <recommendedName>
        <fullName evidence="3">L-lactate dehydrogenase</fullName>
        <ecNumber evidence="3">1.1.1.27</ecNumber>
    </recommendedName>
</protein>
<name>A0A8T2Q6B4_CERRI</name>